<evidence type="ECO:0000256" key="2">
    <source>
        <dbReference type="ARBA" id="ARBA00022487"/>
    </source>
</evidence>
<gene>
    <name evidence="6" type="ORF">PENTCL1PPCAC_21119</name>
</gene>
<evidence type="ECO:0000256" key="3">
    <source>
        <dbReference type="ARBA" id="ARBA00022801"/>
    </source>
</evidence>
<comment type="caution">
    <text evidence="6">The sequence shown here is derived from an EMBL/GenBank/DDBJ whole genome shotgun (WGS) entry which is preliminary data.</text>
</comment>
<dbReference type="GO" id="GO:0052689">
    <property type="term" value="F:carboxylic ester hydrolase activity"/>
    <property type="evidence" value="ECO:0007669"/>
    <property type="project" value="UniProtKB-KW"/>
</dbReference>
<proteinExistence type="inferred from homology"/>
<evidence type="ECO:0000259" key="5">
    <source>
        <dbReference type="Pfam" id="PF00135"/>
    </source>
</evidence>
<keyword evidence="7" id="KW-1185">Reference proteome</keyword>
<keyword evidence="2" id="KW-0719">Serine esterase</keyword>
<dbReference type="Proteomes" id="UP001432027">
    <property type="component" value="Unassembled WGS sequence"/>
</dbReference>
<evidence type="ECO:0000256" key="1">
    <source>
        <dbReference type="ARBA" id="ARBA00005964"/>
    </source>
</evidence>
<accession>A0AAV5TXH5</accession>
<evidence type="ECO:0000313" key="6">
    <source>
        <dbReference type="EMBL" id="GMS98944.1"/>
    </source>
</evidence>
<dbReference type="PANTHER" id="PTHR44590:SF3">
    <property type="entry name" value="CARBOXYLESTERASE TYPE B DOMAIN-CONTAINING PROTEIN"/>
    <property type="match status" value="1"/>
</dbReference>
<feature type="domain" description="Carboxylesterase type B" evidence="5">
    <location>
        <begin position="1"/>
        <end position="82"/>
    </location>
</feature>
<dbReference type="EC" id="3.1.1.-" evidence="4"/>
<dbReference type="Gene3D" id="3.40.50.1820">
    <property type="entry name" value="alpha/beta hydrolase"/>
    <property type="match status" value="1"/>
</dbReference>
<feature type="non-terminal residue" evidence="6">
    <location>
        <position position="1"/>
    </location>
</feature>
<evidence type="ECO:0000256" key="4">
    <source>
        <dbReference type="RuleBase" id="RU361235"/>
    </source>
</evidence>
<dbReference type="InterPro" id="IPR002018">
    <property type="entry name" value="CarbesteraseB"/>
</dbReference>
<protein>
    <recommendedName>
        <fullName evidence="4">Carboxylic ester hydrolase</fullName>
        <ecNumber evidence="4">3.1.1.-</ecNumber>
    </recommendedName>
</protein>
<comment type="similarity">
    <text evidence="1 4">Belongs to the type-B carboxylesterase/lipase family.</text>
</comment>
<feature type="non-terminal residue" evidence="6">
    <location>
        <position position="83"/>
    </location>
</feature>
<sequence>GFMSTGDSACPGNNGLWDQVAALRWVNENIEAFGGNKHNITLVGQSAGAASVDMLHLSPHSTDLFHKVILMAGSANCRWATNK</sequence>
<reference evidence="6" key="1">
    <citation type="submission" date="2023-10" db="EMBL/GenBank/DDBJ databases">
        <title>Genome assembly of Pristionchus species.</title>
        <authorList>
            <person name="Yoshida K."/>
            <person name="Sommer R.J."/>
        </authorList>
    </citation>
    <scope>NUCLEOTIDE SEQUENCE</scope>
    <source>
        <strain evidence="6">RS0144</strain>
    </source>
</reference>
<evidence type="ECO:0000313" key="7">
    <source>
        <dbReference type="Proteomes" id="UP001432027"/>
    </source>
</evidence>
<dbReference type="InterPro" id="IPR019826">
    <property type="entry name" value="Carboxylesterase_B_AS"/>
</dbReference>
<name>A0AAV5TXH5_9BILA</name>
<dbReference type="PANTHER" id="PTHR44590">
    <property type="entry name" value="CARBOXYLIC ESTER HYDROLASE-RELATED"/>
    <property type="match status" value="1"/>
</dbReference>
<dbReference type="PROSITE" id="PS00122">
    <property type="entry name" value="CARBOXYLESTERASE_B_1"/>
    <property type="match status" value="1"/>
</dbReference>
<dbReference type="AlphaFoldDB" id="A0AAV5TXH5"/>
<organism evidence="6 7">
    <name type="scientific">Pristionchus entomophagus</name>
    <dbReference type="NCBI Taxonomy" id="358040"/>
    <lineage>
        <taxon>Eukaryota</taxon>
        <taxon>Metazoa</taxon>
        <taxon>Ecdysozoa</taxon>
        <taxon>Nematoda</taxon>
        <taxon>Chromadorea</taxon>
        <taxon>Rhabditida</taxon>
        <taxon>Rhabditina</taxon>
        <taxon>Diplogasteromorpha</taxon>
        <taxon>Diplogasteroidea</taxon>
        <taxon>Neodiplogasteridae</taxon>
        <taxon>Pristionchus</taxon>
    </lineage>
</organism>
<dbReference type="Pfam" id="PF00135">
    <property type="entry name" value="COesterase"/>
    <property type="match status" value="1"/>
</dbReference>
<dbReference type="SUPFAM" id="SSF53474">
    <property type="entry name" value="alpha/beta-Hydrolases"/>
    <property type="match status" value="1"/>
</dbReference>
<keyword evidence="3 4" id="KW-0378">Hydrolase</keyword>
<dbReference type="EMBL" id="BTSX01000005">
    <property type="protein sequence ID" value="GMS98944.1"/>
    <property type="molecule type" value="Genomic_DNA"/>
</dbReference>
<dbReference type="InterPro" id="IPR029058">
    <property type="entry name" value="AB_hydrolase_fold"/>
</dbReference>